<evidence type="ECO:0000313" key="4">
    <source>
        <dbReference type="Proteomes" id="UP001243989"/>
    </source>
</evidence>
<gene>
    <name evidence="3" type="ORF">BDP81DRAFT_419210</name>
</gene>
<accession>A0AAI9ZYB1</accession>
<evidence type="ECO:0000256" key="2">
    <source>
        <dbReference type="SAM" id="SignalP"/>
    </source>
</evidence>
<sequence>MTKTMREPRRISWMLLLVELRVILSDELKEDEMLVIEAIAEVVVLEAVGGSTASTKLRLAPESESWSAGRRVAGRQQRKPRPSRRRPARSNPWSTMQGSAS</sequence>
<protein>
    <recommendedName>
        <fullName evidence="5">Secreted protein</fullName>
    </recommendedName>
</protein>
<evidence type="ECO:0008006" key="5">
    <source>
        <dbReference type="Google" id="ProtNLM"/>
    </source>
</evidence>
<dbReference type="GeneID" id="85474614"/>
<feature type="compositionally biased region" description="Basic residues" evidence="1">
    <location>
        <begin position="72"/>
        <end position="88"/>
    </location>
</feature>
<dbReference type="Proteomes" id="UP001243989">
    <property type="component" value="Unassembled WGS sequence"/>
</dbReference>
<dbReference type="RefSeq" id="XP_060448627.1">
    <property type="nucleotide sequence ID" value="XM_060589752.1"/>
</dbReference>
<name>A0AAI9ZYB1_9PEZI</name>
<reference evidence="3" key="1">
    <citation type="submission" date="2021-06" db="EMBL/GenBank/DDBJ databases">
        <title>Comparative genomics, transcriptomics and evolutionary studies reveal genomic signatures of adaptation to plant cell wall in hemibiotrophic fungi.</title>
        <authorList>
            <consortium name="DOE Joint Genome Institute"/>
            <person name="Baroncelli R."/>
            <person name="Diaz J.F."/>
            <person name="Benocci T."/>
            <person name="Peng M."/>
            <person name="Battaglia E."/>
            <person name="Haridas S."/>
            <person name="Andreopoulos W."/>
            <person name="Labutti K."/>
            <person name="Pangilinan J."/>
            <person name="Floch G.L."/>
            <person name="Makela M.R."/>
            <person name="Henrissat B."/>
            <person name="Grigoriev I.V."/>
            <person name="Crouch J.A."/>
            <person name="De Vries R.P."/>
            <person name="Sukno S.A."/>
            <person name="Thon M.R."/>
        </authorList>
    </citation>
    <scope>NUCLEOTIDE SEQUENCE</scope>
    <source>
        <strain evidence="3">CBS 102054</strain>
    </source>
</reference>
<feature type="region of interest" description="Disordered" evidence="1">
    <location>
        <begin position="54"/>
        <end position="101"/>
    </location>
</feature>
<evidence type="ECO:0000313" key="3">
    <source>
        <dbReference type="EMBL" id="KAK1640020.1"/>
    </source>
</evidence>
<evidence type="ECO:0000256" key="1">
    <source>
        <dbReference type="SAM" id="MobiDB-lite"/>
    </source>
</evidence>
<keyword evidence="4" id="KW-1185">Reference proteome</keyword>
<proteinExistence type="predicted"/>
<comment type="caution">
    <text evidence="3">The sequence shown here is derived from an EMBL/GenBank/DDBJ whole genome shotgun (WGS) entry which is preliminary data.</text>
</comment>
<dbReference type="EMBL" id="JAHMHQ010000004">
    <property type="protein sequence ID" value="KAK1640020.1"/>
    <property type="molecule type" value="Genomic_DNA"/>
</dbReference>
<feature type="signal peptide" evidence="2">
    <location>
        <begin position="1"/>
        <end position="25"/>
    </location>
</feature>
<feature type="chain" id="PRO_5042485598" description="Secreted protein" evidence="2">
    <location>
        <begin position="26"/>
        <end position="101"/>
    </location>
</feature>
<organism evidence="3 4">
    <name type="scientific">Colletotrichum phormii</name>
    <dbReference type="NCBI Taxonomy" id="359342"/>
    <lineage>
        <taxon>Eukaryota</taxon>
        <taxon>Fungi</taxon>
        <taxon>Dikarya</taxon>
        <taxon>Ascomycota</taxon>
        <taxon>Pezizomycotina</taxon>
        <taxon>Sordariomycetes</taxon>
        <taxon>Hypocreomycetidae</taxon>
        <taxon>Glomerellales</taxon>
        <taxon>Glomerellaceae</taxon>
        <taxon>Colletotrichum</taxon>
        <taxon>Colletotrichum acutatum species complex</taxon>
    </lineage>
</organism>
<keyword evidence="2" id="KW-0732">Signal</keyword>
<dbReference type="AlphaFoldDB" id="A0AAI9ZYB1"/>